<accession>C4JSI6</accession>
<keyword evidence="9" id="KW-1185">Reference proteome</keyword>
<dbReference type="GO" id="GO:0045944">
    <property type="term" value="P:positive regulation of transcription by RNA polymerase II"/>
    <property type="evidence" value="ECO:0007669"/>
    <property type="project" value="TreeGrafter"/>
</dbReference>
<dbReference type="SMART" id="SM00066">
    <property type="entry name" value="GAL4"/>
    <property type="match status" value="1"/>
</dbReference>
<evidence type="ECO:0000256" key="6">
    <source>
        <dbReference type="SAM" id="MobiDB-lite"/>
    </source>
</evidence>
<evidence type="ECO:0000256" key="5">
    <source>
        <dbReference type="ARBA" id="ARBA00023242"/>
    </source>
</evidence>
<dbReference type="GO" id="GO:0000976">
    <property type="term" value="F:transcription cis-regulatory region binding"/>
    <property type="evidence" value="ECO:0007669"/>
    <property type="project" value="TreeGrafter"/>
</dbReference>
<dbReference type="KEGG" id="ure:UREG_05425"/>
<evidence type="ECO:0000256" key="4">
    <source>
        <dbReference type="ARBA" id="ARBA00023163"/>
    </source>
</evidence>
<dbReference type="InterPro" id="IPR001138">
    <property type="entry name" value="Zn2Cys6_DnaBD"/>
</dbReference>
<proteinExistence type="predicted"/>
<dbReference type="eggNOG" id="ENOG502SMC4">
    <property type="taxonomic scope" value="Eukaryota"/>
</dbReference>
<dbReference type="EMBL" id="CH476617">
    <property type="protein sequence ID" value="EEP80583.1"/>
    <property type="molecule type" value="Genomic_DNA"/>
</dbReference>
<keyword evidence="2" id="KW-0805">Transcription regulation</keyword>
<keyword evidence="5" id="KW-0539">Nucleus</keyword>
<dbReference type="HOGENOM" id="CLU_021916_2_1_1"/>
<dbReference type="GeneID" id="8438074"/>
<evidence type="ECO:0000256" key="2">
    <source>
        <dbReference type="ARBA" id="ARBA00023015"/>
    </source>
</evidence>
<dbReference type="GO" id="GO:0000981">
    <property type="term" value="F:DNA-binding transcription factor activity, RNA polymerase II-specific"/>
    <property type="evidence" value="ECO:0007669"/>
    <property type="project" value="InterPro"/>
</dbReference>
<evidence type="ECO:0000259" key="7">
    <source>
        <dbReference type="PROSITE" id="PS50048"/>
    </source>
</evidence>
<protein>
    <recommendedName>
        <fullName evidence="7">Zn(2)-C6 fungal-type domain-containing protein</fullName>
    </recommendedName>
</protein>
<gene>
    <name evidence="8" type="ORF">UREG_05425</name>
</gene>
<dbReference type="PANTHER" id="PTHR37534:SF48">
    <property type="entry name" value="FINGER DOMAIN PROTEIN, PUTATIVE-RELATED"/>
    <property type="match status" value="1"/>
</dbReference>
<evidence type="ECO:0000313" key="9">
    <source>
        <dbReference type="Proteomes" id="UP000002058"/>
    </source>
</evidence>
<feature type="region of interest" description="Disordered" evidence="6">
    <location>
        <begin position="106"/>
        <end position="147"/>
    </location>
</feature>
<dbReference type="PROSITE" id="PS50048">
    <property type="entry name" value="ZN2_CY6_FUNGAL_2"/>
    <property type="match status" value="1"/>
</dbReference>
<dbReference type="GO" id="GO:0008270">
    <property type="term" value="F:zinc ion binding"/>
    <property type="evidence" value="ECO:0007669"/>
    <property type="project" value="InterPro"/>
</dbReference>
<dbReference type="GO" id="GO:0005634">
    <property type="term" value="C:nucleus"/>
    <property type="evidence" value="ECO:0007669"/>
    <property type="project" value="UniProtKB-SubCell"/>
</dbReference>
<dbReference type="VEuPathDB" id="FungiDB:UREG_05425"/>
<dbReference type="InParanoid" id="C4JSI6"/>
<dbReference type="OMA" id="CFERPYC"/>
<dbReference type="InterPro" id="IPR036864">
    <property type="entry name" value="Zn2-C6_fun-type_DNA-bd_sf"/>
</dbReference>
<evidence type="ECO:0000313" key="8">
    <source>
        <dbReference type="EMBL" id="EEP80583.1"/>
    </source>
</evidence>
<organism evidence="8 9">
    <name type="scientific">Uncinocarpus reesii (strain UAMH 1704)</name>
    <dbReference type="NCBI Taxonomy" id="336963"/>
    <lineage>
        <taxon>Eukaryota</taxon>
        <taxon>Fungi</taxon>
        <taxon>Dikarya</taxon>
        <taxon>Ascomycota</taxon>
        <taxon>Pezizomycotina</taxon>
        <taxon>Eurotiomycetes</taxon>
        <taxon>Eurotiomycetidae</taxon>
        <taxon>Onygenales</taxon>
        <taxon>Onygenaceae</taxon>
        <taxon>Uncinocarpus</taxon>
    </lineage>
</organism>
<dbReference type="Proteomes" id="UP000002058">
    <property type="component" value="Unassembled WGS sequence"/>
</dbReference>
<keyword evidence="4" id="KW-0804">Transcription</keyword>
<dbReference type="SUPFAM" id="SSF57701">
    <property type="entry name" value="Zn2/Cys6 DNA-binding domain"/>
    <property type="match status" value="1"/>
</dbReference>
<dbReference type="RefSeq" id="XP_002584736.1">
    <property type="nucleotide sequence ID" value="XM_002584690.1"/>
</dbReference>
<dbReference type="CDD" id="cd00067">
    <property type="entry name" value="GAL4"/>
    <property type="match status" value="1"/>
</dbReference>
<evidence type="ECO:0000256" key="1">
    <source>
        <dbReference type="ARBA" id="ARBA00004123"/>
    </source>
</evidence>
<dbReference type="Pfam" id="PF11951">
    <property type="entry name" value="Fungal_trans_2"/>
    <property type="match status" value="1"/>
</dbReference>
<feature type="domain" description="Zn(2)-C6 fungal-type" evidence="7">
    <location>
        <begin position="67"/>
        <end position="95"/>
    </location>
</feature>
<keyword evidence="3" id="KW-0238">DNA-binding</keyword>
<reference evidence="9" key="1">
    <citation type="journal article" date="2009" name="Genome Res.">
        <title>Comparative genomic analyses of the human fungal pathogens Coccidioides and their relatives.</title>
        <authorList>
            <person name="Sharpton T.J."/>
            <person name="Stajich J.E."/>
            <person name="Rounsley S.D."/>
            <person name="Gardner M.J."/>
            <person name="Wortman J.R."/>
            <person name="Jordar V.S."/>
            <person name="Maiti R."/>
            <person name="Kodira C.D."/>
            <person name="Neafsey D.E."/>
            <person name="Zeng Q."/>
            <person name="Hung C.-Y."/>
            <person name="McMahan C."/>
            <person name="Muszewska A."/>
            <person name="Grynberg M."/>
            <person name="Mandel M.A."/>
            <person name="Kellner E.M."/>
            <person name="Barker B.M."/>
            <person name="Galgiani J.N."/>
            <person name="Orbach M.J."/>
            <person name="Kirkland T.N."/>
            <person name="Cole G.T."/>
            <person name="Henn M.R."/>
            <person name="Birren B.W."/>
            <person name="Taylor J.W."/>
        </authorList>
    </citation>
    <scope>NUCLEOTIDE SEQUENCE [LARGE SCALE GENOMIC DNA]</scope>
    <source>
        <strain evidence="9">UAMH 1704</strain>
    </source>
</reference>
<dbReference type="InterPro" id="IPR021858">
    <property type="entry name" value="Fun_TF"/>
</dbReference>
<sequence length="556" mass="61578">MDGIKSAEDGGRVQIIAGDIKGMGRNGNSYHFIVSNCWLAPSKGDIGARPKHMESSAATKQTSRKRQCWECHRRRLVCGSERPACKKCVAAGVDCPGYDEKKPLKWLPPGKVTSRTRRRQRPPASQTNGHTTTLAIRSSNAGASSRKGATLGAEVMPHCAEMKAAEVPLPVVDLIDETTVMMHTVYYYNFCIYPDFASMHELAPNPYLIRFAFDAVYLIPEGIRHSLIWLALNHRIHKLLPTTDRSALMPARSSLLHHRGVAIRVMGKDLDKPATRTNDATITSVLLFLFAEIRDPISPDWRLHFGGAAKLIMLRGGPRKVFSRCPIPETNTVIGNTTSPPSEQIPTGSHLDLMDLASEMYGDGLFPSLLCPPPLFLDIISINHLRFRGSHPSLVNKFTQSAAEAVLKHIDAFSPEQWAAPNTSSLEEWLLLGRIYQSAVILYCISSLQSISVLPSTPELKIIRTVHSDRLSLLLKRALVSERIKKCLMWPLAVSGMEAVNGSLAARDCVLQQLTEMSQDLGSSLPLLAKSMFKRFWASGKTKWDDCFDTPYAFVP</sequence>
<name>C4JSI6_UNCRE</name>
<dbReference type="Pfam" id="PF00172">
    <property type="entry name" value="Zn_clus"/>
    <property type="match status" value="1"/>
</dbReference>
<feature type="compositionally biased region" description="Polar residues" evidence="6">
    <location>
        <begin position="123"/>
        <end position="143"/>
    </location>
</feature>
<dbReference type="OrthoDB" id="5386330at2759"/>
<comment type="subcellular location">
    <subcellularLocation>
        <location evidence="1">Nucleus</location>
    </subcellularLocation>
</comment>
<evidence type="ECO:0000256" key="3">
    <source>
        <dbReference type="ARBA" id="ARBA00023125"/>
    </source>
</evidence>
<dbReference type="AlphaFoldDB" id="C4JSI6"/>
<dbReference type="PANTHER" id="PTHR37534">
    <property type="entry name" value="TRANSCRIPTIONAL ACTIVATOR PROTEIN UGA3"/>
    <property type="match status" value="1"/>
</dbReference>